<keyword evidence="2" id="KW-1185">Reference proteome</keyword>
<dbReference type="PANTHER" id="PTHR10773:SF19">
    <property type="match status" value="1"/>
</dbReference>
<name>A0AAU9UW54_EUPED</name>
<dbReference type="AlphaFoldDB" id="A0AAU9UW54"/>
<comment type="caution">
    <text evidence="1">The sequence shown here is derived from an EMBL/GenBank/DDBJ whole genome shotgun (WGS) entry which is preliminary data.</text>
</comment>
<gene>
    <name evidence="1" type="ORF">EEDITHA_LOCUS16818</name>
</gene>
<protein>
    <submittedName>
        <fullName evidence="1">Uncharacterized protein</fullName>
    </submittedName>
</protein>
<dbReference type="Proteomes" id="UP001153954">
    <property type="component" value="Unassembled WGS sequence"/>
</dbReference>
<dbReference type="PANTHER" id="PTHR10773">
    <property type="entry name" value="DNA-DIRECTED RNA POLYMERASES I, II, AND III SUBUNIT RPABC2"/>
    <property type="match status" value="1"/>
</dbReference>
<dbReference type="EMBL" id="CAKOGL010000025">
    <property type="protein sequence ID" value="CAH2102141.1"/>
    <property type="molecule type" value="Genomic_DNA"/>
</dbReference>
<proteinExistence type="predicted"/>
<evidence type="ECO:0000313" key="1">
    <source>
        <dbReference type="EMBL" id="CAH2102141.1"/>
    </source>
</evidence>
<organism evidence="1 2">
    <name type="scientific">Euphydryas editha</name>
    <name type="common">Edith's checkerspot</name>
    <dbReference type="NCBI Taxonomy" id="104508"/>
    <lineage>
        <taxon>Eukaryota</taxon>
        <taxon>Metazoa</taxon>
        <taxon>Ecdysozoa</taxon>
        <taxon>Arthropoda</taxon>
        <taxon>Hexapoda</taxon>
        <taxon>Insecta</taxon>
        <taxon>Pterygota</taxon>
        <taxon>Neoptera</taxon>
        <taxon>Endopterygota</taxon>
        <taxon>Lepidoptera</taxon>
        <taxon>Glossata</taxon>
        <taxon>Ditrysia</taxon>
        <taxon>Papilionoidea</taxon>
        <taxon>Nymphalidae</taxon>
        <taxon>Nymphalinae</taxon>
        <taxon>Euphydryas</taxon>
    </lineage>
</organism>
<accession>A0AAU9UW54</accession>
<sequence>MSSDEDETILELCKQLKIKIPPKNVKQKSVTQNTIYPISNLENLDLNNLPILILHNDENTNVSDLITQTSPRIFTDDHLNVITENVITTSGEGEQSSSIITEEVIETSMMQGSEELRENQTRLLSSAEVSTENVPNVTTQIVTDGLSEKEHNFIQDIDIVEANENEKTINNEYCGDLNSKRKRKSKGQVKSDIKREWTKNKCKKLRLEGEQYMGYRRDSKQEKFKVLHDVMRPAREIGPRCSSEFCAKSKLRGCNTITETERQDIFSIFWKQMDWSQRQQYVVSNVECGSRKQIKKADSDSRRNVSKQYFLNTEFQGRVQVCMKTFLSTLGITENSVRYWIEHSEKGMTKKQEVTRPPTERRTKDSVTFLKKFFDDLPKMPSHYCRASSTKLYLEPVVQSKLKLYKLYCMKCNEQQEKPTSRWLFDQIFNEKNLSLFSPKKDQCDLCCSYNVGNISEAKYREHILKKDRARQEKTQDKLRATNKEVHVFTHDLQSVQLCPKLEASAIYYKTKLCVHNFTIYNLENKDVHCYWFDECSAGLVASVYTSCIIDCLKKTLSKKLLPIILYSDGCTAQNRNAFLSNALLELSMDYNIQIEQKILEKGHTQMEVDSCHSAIECQIKHRDIYLPSQYALISKEARPKQPYNVYFLNYDFFFDFSKSLMYDSIRPGRVANDPVVTDIRALLYEPAGFIKYKLSYDDDYVLLPKRPKPRSTLPKPKLYQSRIPISQIKWTHLQELKRVIPSDCHSFYDALPYK</sequence>
<reference evidence="1" key="1">
    <citation type="submission" date="2022-03" db="EMBL/GenBank/DDBJ databases">
        <authorList>
            <person name="Tunstrom K."/>
        </authorList>
    </citation>
    <scope>NUCLEOTIDE SEQUENCE</scope>
</reference>
<evidence type="ECO:0000313" key="2">
    <source>
        <dbReference type="Proteomes" id="UP001153954"/>
    </source>
</evidence>